<reference evidence="3 4" key="1">
    <citation type="submission" date="2015-07" db="EMBL/GenBank/DDBJ databases">
        <title>Draft Genome Sequence of Malassezia furfur CBS1878 and Malassezia pachydermatis CBS1879.</title>
        <authorList>
            <person name="Triana S."/>
            <person name="Ohm R."/>
            <person name="Gonzalez A."/>
            <person name="DeCock H."/>
            <person name="Restrepo S."/>
            <person name="Celis A."/>
        </authorList>
    </citation>
    <scope>NUCLEOTIDE SEQUENCE [LARGE SCALE GENOMIC DNA]</scope>
    <source>
        <strain evidence="3 4">CBS 1879</strain>
    </source>
</reference>
<evidence type="ECO:0000313" key="4">
    <source>
        <dbReference type="Proteomes" id="UP000037751"/>
    </source>
</evidence>
<dbReference type="OrthoDB" id="70224at2759"/>
<proteinExistence type="inferred from homology"/>
<organism evidence="3 4">
    <name type="scientific">Malassezia pachydermatis</name>
    <dbReference type="NCBI Taxonomy" id="77020"/>
    <lineage>
        <taxon>Eukaryota</taxon>
        <taxon>Fungi</taxon>
        <taxon>Dikarya</taxon>
        <taxon>Basidiomycota</taxon>
        <taxon>Ustilaginomycotina</taxon>
        <taxon>Malasseziomycetes</taxon>
        <taxon>Malasseziales</taxon>
        <taxon>Malasseziaceae</taxon>
        <taxon>Malassezia</taxon>
    </lineage>
</organism>
<dbReference type="PANTHER" id="PTHR12290">
    <property type="entry name" value="CORNICHON-RELATED"/>
    <property type="match status" value="1"/>
</dbReference>
<evidence type="ECO:0000259" key="2">
    <source>
        <dbReference type="Pfam" id="PF04127"/>
    </source>
</evidence>
<dbReference type="SUPFAM" id="SSF102645">
    <property type="entry name" value="CoaB-like"/>
    <property type="match status" value="1"/>
</dbReference>
<dbReference type="Gene3D" id="3.40.50.10300">
    <property type="entry name" value="CoaB-like"/>
    <property type="match status" value="1"/>
</dbReference>
<dbReference type="RefSeq" id="XP_017992490.1">
    <property type="nucleotide sequence ID" value="XM_018135489.1"/>
</dbReference>
<dbReference type="VEuPathDB" id="FungiDB:Malapachy_0977"/>
<dbReference type="InterPro" id="IPR035929">
    <property type="entry name" value="CoaB-like_sf"/>
</dbReference>
<dbReference type="GeneID" id="28727364"/>
<dbReference type="GO" id="GO:0003824">
    <property type="term" value="F:catalytic activity"/>
    <property type="evidence" value="ECO:0007669"/>
    <property type="project" value="UniProtKB-ARBA"/>
</dbReference>
<keyword evidence="4" id="KW-1185">Reference proteome</keyword>
<dbReference type="EMBL" id="LGAV01000003">
    <property type="protein sequence ID" value="KOS14858.1"/>
    <property type="molecule type" value="Genomic_DNA"/>
</dbReference>
<gene>
    <name evidence="3" type="ORF">Malapachy_0977</name>
</gene>
<evidence type="ECO:0000313" key="3">
    <source>
        <dbReference type="EMBL" id="KOS14858.1"/>
    </source>
</evidence>
<name>A0A0M8MN11_9BASI</name>
<dbReference type="STRING" id="77020.A0A0M8MN11"/>
<comment type="caution">
    <text evidence="3">The sequence shown here is derived from an EMBL/GenBank/DDBJ whole genome shotgun (WGS) entry which is preliminary data.</text>
</comment>
<dbReference type="Proteomes" id="UP000037751">
    <property type="component" value="Unassembled WGS sequence"/>
</dbReference>
<comment type="similarity">
    <text evidence="1">Belongs to the PPC synthetase family.</text>
</comment>
<protein>
    <recommendedName>
        <fullName evidence="2">DNA/pantothenate metabolism flavoprotein C-terminal domain-containing protein</fullName>
    </recommendedName>
</protein>
<sequence>MSRTWTTEEFFRTYPEPATLAEQTKKVEEFVQRHNAQGRNVALVTSGGTTVPLEKNVVRFLDNFSAGTRGAASAEYFIKHGYAVIFLSRQHSQFPFTRWYSHTTNPLFDLLEEPSPEDDTVHVCRDKESELLPILHAYNEAQRQGQLLTVPFVTVTEYLFLLRNVSLAMKPLGRRAMLYLAAAVSDFFMPMDRISEHKIQSRDGALTLVLEQVPKVLGTLVKEWVPEAYVVSFKLETEDRLLIPKAEKSLRSYGHQLVIGNQLHRRKFEVVLVEQKPSSGSTEKEFTNTWIQLPHTNGTPEHEIESDIVTALATRQDAWKQAP</sequence>
<dbReference type="GO" id="GO:0015937">
    <property type="term" value="P:coenzyme A biosynthetic process"/>
    <property type="evidence" value="ECO:0007669"/>
    <property type="project" value="UniProtKB-ARBA"/>
</dbReference>
<dbReference type="AlphaFoldDB" id="A0A0M8MN11"/>
<accession>A0A0M8MN11</accession>
<dbReference type="Pfam" id="PF04127">
    <property type="entry name" value="DFP"/>
    <property type="match status" value="1"/>
</dbReference>
<evidence type="ECO:0000256" key="1">
    <source>
        <dbReference type="ARBA" id="ARBA00005703"/>
    </source>
</evidence>
<feature type="domain" description="DNA/pantothenate metabolism flavoprotein C-terminal" evidence="2">
    <location>
        <begin position="173"/>
        <end position="266"/>
    </location>
</feature>
<dbReference type="InterPro" id="IPR007085">
    <property type="entry name" value="DNA/pantothenate-metab_flavo_C"/>
</dbReference>